<comment type="caution">
    <text evidence="1">The sequence shown here is derived from an EMBL/GenBank/DDBJ whole genome shotgun (WGS) entry which is preliminary data.</text>
</comment>
<gene>
    <name evidence="1" type="ORF">LSUE1_G008740</name>
</gene>
<accession>A0A8T9BXH6</accession>
<dbReference type="OrthoDB" id="10255963at2759"/>
<dbReference type="AlphaFoldDB" id="A0A8T9BXH6"/>
<evidence type="ECO:0000313" key="1">
    <source>
        <dbReference type="EMBL" id="TVY62832.1"/>
    </source>
</evidence>
<sequence>WHMDEKTCFPSAATQPDGSKTANLTNDYCGVDGALNAGCPVQAAMTQNEQLSTAFPTYYTIRQCADKSWRVVYDVFFQKDTGHPYDWEWAAVKFVPNAQGDYIRDGVWLEQDGNHPYTSWASIPNTFDGDADKLTNAQTNRDHPKCYFGKWKHNVALVYNDDFANDCLGAIIEKKDYHSEDYAFYAADNLLVDATVPASYTYGNADSTPLSFEAGGAYDICGSKFT</sequence>
<feature type="non-terminal residue" evidence="1">
    <location>
        <position position="1"/>
    </location>
</feature>
<dbReference type="Proteomes" id="UP000469558">
    <property type="component" value="Unassembled WGS sequence"/>
</dbReference>
<organism evidence="1 2">
    <name type="scientific">Lachnellula suecica</name>
    <dbReference type="NCBI Taxonomy" id="602035"/>
    <lineage>
        <taxon>Eukaryota</taxon>
        <taxon>Fungi</taxon>
        <taxon>Dikarya</taxon>
        <taxon>Ascomycota</taxon>
        <taxon>Pezizomycotina</taxon>
        <taxon>Leotiomycetes</taxon>
        <taxon>Helotiales</taxon>
        <taxon>Lachnaceae</taxon>
        <taxon>Lachnellula</taxon>
    </lineage>
</organism>
<keyword evidence="2" id="KW-1185">Reference proteome</keyword>
<protein>
    <submittedName>
        <fullName evidence="1">Uncharacterized protein</fullName>
    </submittedName>
</protein>
<reference evidence="1 2" key="1">
    <citation type="submission" date="2018-05" db="EMBL/GenBank/DDBJ databases">
        <title>Genome sequencing and assembly of the regulated plant pathogen Lachnellula willkommii and related sister species for the development of diagnostic species identification markers.</title>
        <authorList>
            <person name="Giroux E."/>
            <person name="Bilodeau G."/>
        </authorList>
    </citation>
    <scope>NUCLEOTIDE SEQUENCE [LARGE SCALE GENOMIC DNA]</scope>
    <source>
        <strain evidence="1 2">CBS 268.59</strain>
    </source>
</reference>
<dbReference type="EMBL" id="QGMK01001896">
    <property type="protein sequence ID" value="TVY62832.1"/>
    <property type="molecule type" value="Genomic_DNA"/>
</dbReference>
<proteinExistence type="predicted"/>
<name>A0A8T9BXH6_9HELO</name>
<evidence type="ECO:0000313" key="2">
    <source>
        <dbReference type="Proteomes" id="UP000469558"/>
    </source>
</evidence>